<dbReference type="EMBL" id="CAJEWN010002204">
    <property type="protein sequence ID" value="CAD2202472.1"/>
    <property type="molecule type" value="Genomic_DNA"/>
</dbReference>
<feature type="transmembrane region" description="Helical" evidence="1">
    <location>
        <begin position="21"/>
        <end position="44"/>
    </location>
</feature>
<keyword evidence="1" id="KW-0472">Membrane</keyword>
<keyword evidence="1" id="KW-0812">Transmembrane</keyword>
<keyword evidence="1" id="KW-1133">Transmembrane helix</keyword>
<proteinExistence type="predicted"/>
<comment type="caution">
    <text evidence="2">The sequence shown here is derived from an EMBL/GenBank/DDBJ whole genome shotgun (WGS) entry which is preliminary data.</text>
</comment>
<accession>A0A6V7XT59</accession>
<evidence type="ECO:0000256" key="1">
    <source>
        <dbReference type="SAM" id="Phobius"/>
    </source>
</evidence>
<protein>
    <submittedName>
        <fullName evidence="2">Uncharacterized protein</fullName>
    </submittedName>
</protein>
<organism evidence="2 3">
    <name type="scientific">Meloidogyne enterolobii</name>
    <name type="common">Root-knot nematode worm</name>
    <name type="synonym">Meloidogyne mayaguensis</name>
    <dbReference type="NCBI Taxonomy" id="390850"/>
    <lineage>
        <taxon>Eukaryota</taxon>
        <taxon>Metazoa</taxon>
        <taxon>Ecdysozoa</taxon>
        <taxon>Nematoda</taxon>
        <taxon>Chromadorea</taxon>
        <taxon>Rhabditida</taxon>
        <taxon>Tylenchina</taxon>
        <taxon>Tylenchomorpha</taxon>
        <taxon>Tylenchoidea</taxon>
        <taxon>Meloidogynidae</taxon>
        <taxon>Meloidogyninae</taxon>
        <taxon>Meloidogyne</taxon>
    </lineage>
</organism>
<gene>
    <name evidence="2" type="ORF">MENT_LOCUS56108</name>
</gene>
<evidence type="ECO:0000313" key="2">
    <source>
        <dbReference type="EMBL" id="CAD2202472.1"/>
    </source>
</evidence>
<evidence type="ECO:0000313" key="3">
    <source>
        <dbReference type="Proteomes" id="UP000580250"/>
    </source>
</evidence>
<reference evidence="2 3" key="1">
    <citation type="submission" date="2020-08" db="EMBL/GenBank/DDBJ databases">
        <authorList>
            <person name="Koutsovoulos G."/>
            <person name="Danchin GJ E."/>
        </authorList>
    </citation>
    <scope>NUCLEOTIDE SEQUENCE [LARGE SCALE GENOMIC DNA]</scope>
</reference>
<sequence length="54" mass="6708">MFEIYAHLICDRPSLTNNFNFLRIFIITTCFFIFLCFINIQTFIFSYNNYWIYT</sequence>
<name>A0A6V7XT59_MELEN</name>
<dbReference type="AlphaFoldDB" id="A0A6V7XT59"/>
<dbReference type="Proteomes" id="UP000580250">
    <property type="component" value="Unassembled WGS sequence"/>
</dbReference>